<comment type="similarity">
    <text evidence="2 6">Belongs to the sodium:solute symporter (SSF) (TC 2.A.21) family.</text>
</comment>
<feature type="transmembrane region" description="Helical" evidence="7">
    <location>
        <begin position="30"/>
        <end position="55"/>
    </location>
</feature>
<dbReference type="PROSITE" id="PS00457">
    <property type="entry name" value="NA_SOLUT_SYMP_2"/>
    <property type="match status" value="1"/>
</dbReference>
<feature type="transmembrane region" description="Helical" evidence="7">
    <location>
        <begin position="491"/>
        <end position="511"/>
    </location>
</feature>
<organism evidence="8 9">
    <name type="scientific">Artemia franciscana</name>
    <name type="common">Brine shrimp</name>
    <name type="synonym">Artemia sanfranciscana</name>
    <dbReference type="NCBI Taxonomy" id="6661"/>
    <lineage>
        <taxon>Eukaryota</taxon>
        <taxon>Metazoa</taxon>
        <taxon>Ecdysozoa</taxon>
        <taxon>Arthropoda</taxon>
        <taxon>Crustacea</taxon>
        <taxon>Branchiopoda</taxon>
        <taxon>Anostraca</taxon>
        <taxon>Artemiidae</taxon>
        <taxon>Artemia</taxon>
    </lineage>
</organism>
<feature type="transmembrane region" description="Helical" evidence="7">
    <location>
        <begin position="301"/>
        <end position="325"/>
    </location>
</feature>
<dbReference type="Gene3D" id="1.20.1730.10">
    <property type="entry name" value="Sodium/glucose cotransporter"/>
    <property type="match status" value="1"/>
</dbReference>
<keyword evidence="3 7" id="KW-0812">Transmembrane</keyword>
<dbReference type="AlphaFoldDB" id="A0AA88I1K6"/>
<dbReference type="Pfam" id="PF00474">
    <property type="entry name" value="SSF"/>
    <property type="match status" value="1"/>
</dbReference>
<evidence type="ECO:0000256" key="6">
    <source>
        <dbReference type="RuleBase" id="RU362091"/>
    </source>
</evidence>
<dbReference type="InterPro" id="IPR038377">
    <property type="entry name" value="Na/Glc_symporter_sf"/>
</dbReference>
<dbReference type="GO" id="GO:0005412">
    <property type="term" value="F:D-glucose:sodium symporter activity"/>
    <property type="evidence" value="ECO:0007669"/>
    <property type="project" value="TreeGrafter"/>
</dbReference>
<evidence type="ECO:0008006" key="10">
    <source>
        <dbReference type="Google" id="ProtNLM"/>
    </source>
</evidence>
<evidence type="ECO:0000256" key="5">
    <source>
        <dbReference type="ARBA" id="ARBA00023136"/>
    </source>
</evidence>
<feature type="transmembrane region" description="Helical" evidence="7">
    <location>
        <begin position="276"/>
        <end position="295"/>
    </location>
</feature>
<feature type="transmembrane region" description="Helical" evidence="7">
    <location>
        <begin position="229"/>
        <end position="255"/>
    </location>
</feature>
<name>A0AA88I1K6_ARTSF</name>
<evidence type="ECO:0000256" key="3">
    <source>
        <dbReference type="ARBA" id="ARBA00022692"/>
    </source>
</evidence>
<dbReference type="InterPro" id="IPR001734">
    <property type="entry name" value="Na/solute_symporter"/>
</dbReference>
<keyword evidence="4 7" id="KW-1133">Transmembrane helix</keyword>
<feature type="transmembrane region" description="Helical" evidence="7">
    <location>
        <begin position="332"/>
        <end position="354"/>
    </location>
</feature>
<evidence type="ECO:0000256" key="4">
    <source>
        <dbReference type="ARBA" id="ARBA00022989"/>
    </source>
</evidence>
<feature type="transmembrane region" description="Helical" evidence="7">
    <location>
        <begin position="163"/>
        <end position="182"/>
    </location>
</feature>
<comment type="caution">
    <text evidence="8">The sequence shown here is derived from an EMBL/GenBank/DDBJ whole genome shotgun (WGS) entry which is preliminary data.</text>
</comment>
<accession>A0AA88I1K6</accession>
<gene>
    <name evidence="8" type="ORF">QYM36_003522</name>
</gene>
<keyword evidence="9" id="KW-1185">Reference proteome</keyword>
<proteinExistence type="inferred from homology"/>
<sequence>MLTFYIITFMSQVDMYSGALFIQHALNWSIYGSIALLLGLTALVTSLGGLTAVIYTDTLQFLIMISGSLYVTFKAVEAVGGWNELQRKYIEAIPSDIIQNTTCGIPRKDAWVMLRDPVNSDLPWPGFILGQTPASIWYWCADQMIVQRTLAAKSLSHAQGGTLFASWFKILPIFMLIIPGMASRILFTDEIACVTEEKCMAFCGNPVSCVNSAYPRLVLGIMPEGMRGVMLAVMLAALMSDLSSIFNSASTLFALDIWRNLRPRATSKEVLQVGRLFVLVMVAISIVWIPIIQVVQGGQMYIYIQSVAAYLAPPIAAVYCAAIFIKRTDEKGAFWGLMTGLVLGCLRMILDFTFREPRCYEEDTRPWIVRGIHYTYFAVFLFWVTGIIAVVVSLLSKDKDRWRTVRTTFWSIYDESQRPDENEEVTEKLREIEVKEAENSLVRLEEDKPSILQHVNNWLFGTDDAKERREQQGSRNPVLLQRNQQSTWEKVVLNLNLVLVMCLAIGFYVYFCINPFTEDEIEEMQRMAYLRVSNLSTINNLPANLSDINS</sequence>
<dbReference type="PANTHER" id="PTHR11819:SF150">
    <property type="entry name" value="SODIUM_MYO-INOSITOL COTRANSPORTER"/>
    <property type="match status" value="1"/>
</dbReference>
<dbReference type="NCBIfam" id="TIGR00813">
    <property type="entry name" value="sss"/>
    <property type="match status" value="1"/>
</dbReference>
<feature type="transmembrane region" description="Helical" evidence="7">
    <location>
        <begin position="374"/>
        <end position="396"/>
    </location>
</feature>
<reference evidence="8" key="1">
    <citation type="submission" date="2023-07" db="EMBL/GenBank/DDBJ databases">
        <title>Chromosome-level genome assembly of Artemia franciscana.</title>
        <authorList>
            <person name="Jo E."/>
        </authorList>
    </citation>
    <scope>NUCLEOTIDE SEQUENCE</scope>
    <source>
        <tissue evidence="8">Whole body</tissue>
    </source>
</reference>
<dbReference type="GO" id="GO:0005886">
    <property type="term" value="C:plasma membrane"/>
    <property type="evidence" value="ECO:0007669"/>
    <property type="project" value="TreeGrafter"/>
</dbReference>
<dbReference type="EMBL" id="JAVRJZ010000006">
    <property type="protein sequence ID" value="KAK2721268.1"/>
    <property type="molecule type" value="Genomic_DNA"/>
</dbReference>
<dbReference type="InterPro" id="IPR018212">
    <property type="entry name" value="Na/solute_symporter_CS"/>
</dbReference>
<evidence type="ECO:0000313" key="9">
    <source>
        <dbReference type="Proteomes" id="UP001187531"/>
    </source>
</evidence>
<evidence type="ECO:0000256" key="2">
    <source>
        <dbReference type="ARBA" id="ARBA00006434"/>
    </source>
</evidence>
<evidence type="ECO:0000256" key="1">
    <source>
        <dbReference type="ARBA" id="ARBA00004141"/>
    </source>
</evidence>
<keyword evidence="5 7" id="KW-0472">Membrane</keyword>
<dbReference type="PROSITE" id="PS50283">
    <property type="entry name" value="NA_SOLUT_SYMP_3"/>
    <property type="match status" value="1"/>
</dbReference>
<dbReference type="Proteomes" id="UP001187531">
    <property type="component" value="Unassembled WGS sequence"/>
</dbReference>
<evidence type="ECO:0000313" key="8">
    <source>
        <dbReference type="EMBL" id="KAK2721268.1"/>
    </source>
</evidence>
<dbReference type="PANTHER" id="PTHR11819">
    <property type="entry name" value="SOLUTE CARRIER FAMILY 5"/>
    <property type="match status" value="1"/>
</dbReference>
<protein>
    <recommendedName>
        <fullName evidence="10">Sodium/myo-inositol cotransporter</fullName>
    </recommendedName>
</protein>
<comment type="subcellular location">
    <subcellularLocation>
        <location evidence="1">Membrane</location>
        <topology evidence="1">Multi-pass membrane protein</topology>
    </subcellularLocation>
</comment>
<evidence type="ECO:0000256" key="7">
    <source>
        <dbReference type="SAM" id="Phobius"/>
    </source>
</evidence>